<feature type="region of interest" description="Disordered" evidence="1">
    <location>
        <begin position="1"/>
        <end position="64"/>
    </location>
</feature>
<name>A0A975XG04_9BURK</name>
<reference evidence="2 3" key="1">
    <citation type="submission" date="2018-01" db="EMBL/GenBank/DDBJ databases">
        <authorList>
            <person name="Clerissi C."/>
        </authorList>
    </citation>
    <scope>NUCLEOTIDE SEQUENCE [LARGE SCALE GENOMIC DNA]</scope>
    <source>
        <strain evidence="2">Cupriavidus taiwanensis STM 3521</strain>
    </source>
</reference>
<evidence type="ECO:0000313" key="2">
    <source>
        <dbReference type="EMBL" id="SOY68923.1"/>
    </source>
</evidence>
<sequence length="64" mass="7082">MRTSRNGPARASAAADTCADKDKRRIGDNPDAHTIHTAHTAYTGITKERDRRPPCTSPRMILYS</sequence>
<accession>A0A975XG04</accession>
<dbReference type="EMBL" id="OFSP01000039">
    <property type="protein sequence ID" value="SOY68923.1"/>
    <property type="molecule type" value="Genomic_DNA"/>
</dbReference>
<proteinExistence type="predicted"/>
<dbReference type="Proteomes" id="UP000256297">
    <property type="component" value="Chromosome CBM2589_a"/>
</dbReference>
<gene>
    <name evidence="2" type="ORF">CBM2589_A90393</name>
</gene>
<organism evidence="2 3">
    <name type="scientific">Cupriavidus taiwanensis</name>
    <dbReference type="NCBI Taxonomy" id="164546"/>
    <lineage>
        <taxon>Bacteria</taxon>
        <taxon>Pseudomonadati</taxon>
        <taxon>Pseudomonadota</taxon>
        <taxon>Betaproteobacteria</taxon>
        <taxon>Burkholderiales</taxon>
        <taxon>Burkholderiaceae</taxon>
        <taxon>Cupriavidus</taxon>
    </lineage>
</organism>
<protein>
    <submittedName>
        <fullName evidence="2">Uncharacterized protein</fullName>
    </submittedName>
</protein>
<comment type="caution">
    <text evidence="2">The sequence shown here is derived from an EMBL/GenBank/DDBJ whole genome shotgun (WGS) entry which is preliminary data.</text>
</comment>
<evidence type="ECO:0000313" key="3">
    <source>
        <dbReference type="Proteomes" id="UP000256297"/>
    </source>
</evidence>
<evidence type="ECO:0000256" key="1">
    <source>
        <dbReference type="SAM" id="MobiDB-lite"/>
    </source>
</evidence>
<dbReference type="AlphaFoldDB" id="A0A975XG04"/>
<feature type="compositionally biased region" description="Basic and acidic residues" evidence="1">
    <location>
        <begin position="18"/>
        <end position="34"/>
    </location>
</feature>